<sequence length="168" mass="18041">METLDIAIEDARWESLDIETLAVDAVTATLNVLGLDSATAEISLLACDDRRIAALNADFRDKAKPTNVLSWPSEERAATRPGADPQPAEPGPDGMIELGDIAIAYDTCAAEAGAAGKEMAHHVTHLIVHGTLHLLGYDHETEPDAALMEGLERKILGKMGLDDPYRED</sequence>
<dbReference type="Proteomes" id="UP001556098">
    <property type="component" value="Unassembled WGS sequence"/>
</dbReference>
<keyword evidence="4 7" id="KW-0255">Endonuclease</keyword>
<keyword evidence="2 7" id="KW-0540">Nuclease</keyword>
<keyword evidence="6 7" id="KW-0862">Zinc</keyword>
<evidence type="ECO:0000313" key="9">
    <source>
        <dbReference type="EMBL" id="MEW9919595.1"/>
    </source>
</evidence>
<feature type="binding site" evidence="7">
    <location>
        <position position="139"/>
    </location>
    <ligand>
        <name>Zn(2+)</name>
        <dbReference type="ChEBI" id="CHEBI:29105"/>
        <note>catalytic</note>
    </ligand>
</feature>
<dbReference type="EC" id="3.1.-.-" evidence="7"/>
<evidence type="ECO:0000256" key="5">
    <source>
        <dbReference type="ARBA" id="ARBA00022801"/>
    </source>
</evidence>
<evidence type="ECO:0000256" key="6">
    <source>
        <dbReference type="ARBA" id="ARBA00022833"/>
    </source>
</evidence>
<proteinExistence type="inferred from homology"/>
<dbReference type="SUPFAM" id="SSF55486">
    <property type="entry name" value="Metalloproteases ('zincins'), catalytic domain"/>
    <property type="match status" value="1"/>
</dbReference>
<comment type="subcellular location">
    <subcellularLocation>
        <location evidence="7">Cytoplasm</location>
    </subcellularLocation>
</comment>
<evidence type="ECO:0000313" key="10">
    <source>
        <dbReference type="Proteomes" id="UP001556098"/>
    </source>
</evidence>
<keyword evidence="3 7" id="KW-0479">Metal-binding</keyword>
<dbReference type="RefSeq" id="WP_367877302.1">
    <property type="nucleotide sequence ID" value="NZ_JBFNXX010000005.1"/>
</dbReference>
<evidence type="ECO:0000256" key="1">
    <source>
        <dbReference type="ARBA" id="ARBA00010875"/>
    </source>
</evidence>
<feature type="binding site" evidence="7">
    <location>
        <position position="129"/>
    </location>
    <ligand>
        <name>Zn(2+)</name>
        <dbReference type="ChEBI" id="CHEBI:29105"/>
        <note>catalytic</note>
    </ligand>
</feature>
<dbReference type="InterPro" id="IPR023091">
    <property type="entry name" value="MetalPrtase_cat_dom_sf_prd"/>
</dbReference>
<dbReference type="InterPro" id="IPR002036">
    <property type="entry name" value="YbeY"/>
</dbReference>
<dbReference type="Pfam" id="PF02130">
    <property type="entry name" value="YbeY"/>
    <property type="match status" value="1"/>
</dbReference>
<keyword evidence="5 7" id="KW-0378">Hydrolase</keyword>
<gene>
    <name evidence="7 9" type="primary">ybeY</name>
    <name evidence="9" type="ORF">AB2B41_08275</name>
</gene>
<evidence type="ECO:0000256" key="7">
    <source>
        <dbReference type="HAMAP-Rule" id="MF_00009"/>
    </source>
</evidence>
<dbReference type="Gene3D" id="3.40.390.30">
    <property type="entry name" value="Metalloproteases ('zincins'), catalytic domain"/>
    <property type="match status" value="1"/>
</dbReference>
<comment type="similarity">
    <text evidence="1 7">Belongs to the endoribonuclease YbeY family.</text>
</comment>
<feature type="binding site" evidence="7">
    <location>
        <position position="133"/>
    </location>
    <ligand>
        <name>Zn(2+)</name>
        <dbReference type="ChEBI" id="CHEBI:29105"/>
        <note>catalytic</note>
    </ligand>
</feature>
<dbReference type="NCBIfam" id="TIGR00043">
    <property type="entry name" value="rRNA maturation RNase YbeY"/>
    <property type="match status" value="1"/>
</dbReference>
<dbReference type="EMBL" id="JBFNXX010000005">
    <property type="protein sequence ID" value="MEW9919595.1"/>
    <property type="molecule type" value="Genomic_DNA"/>
</dbReference>
<name>A0ABV3RKV6_9RHOB</name>
<comment type="function">
    <text evidence="7">Single strand-specific metallo-endoribonuclease involved in late-stage 70S ribosome quality control and in maturation of the 3' terminus of the 16S rRNA.</text>
</comment>
<protein>
    <recommendedName>
        <fullName evidence="7">Endoribonuclease YbeY</fullName>
        <ecNumber evidence="7">3.1.-.-</ecNumber>
    </recommendedName>
</protein>
<evidence type="ECO:0000256" key="4">
    <source>
        <dbReference type="ARBA" id="ARBA00022759"/>
    </source>
</evidence>
<accession>A0ABV3RKV6</accession>
<reference evidence="9 10" key="1">
    <citation type="submission" date="2024-07" db="EMBL/GenBank/DDBJ databases">
        <title>Marimonas sp.nov., isolated from tidal-flat sediment.</title>
        <authorList>
            <person name="Jayan J.N."/>
            <person name="Lee S.S."/>
        </authorList>
    </citation>
    <scope>NUCLEOTIDE SEQUENCE [LARGE SCALE GENOMIC DNA]</scope>
    <source>
        <strain evidence="9 10">MJW-29</strain>
    </source>
</reference>
<keyword evidence="7" id="KW-0690">Ribosome biogenesis</keyword>
<keyword evidence="7" id="KW-0698">rRNA processing</keyword>
<feature type="region of interest" description="Disordered" evidence="8">
    <location>
        <begin position="66"/>
        <end position="93"/>
    </location>
</feature>
<dbReference type="PROSITE" id="PS01306">
    <property type="entry name" value="UPF0054"/>
    <property type="match status" value="1"/>
</dbReference>
<organism evidence="9 10">
    <name type="scientific">Sulfitobacter sediminis</name>
    <dbReference type="NCBI Taxonomy" id="3234186"/>
    <lineage>
        <taxon>Bacteria</taxon>
        <taxon>Pseudomonadati</taxon>
        <taxon>Pseudomonadota</taxon>
        <taxon>Alphaproteobacteria</taxon>
        <taxon>Rhodobacterales</taxon>
        <taxon>Roseobacteraceae</taxon>
        <taxon>Sulfitobacter</taxon>
    </lineage>
</organism>
<evidence type="ECO:0000256" key="2">
    <source>
        <dbReference type="ARBA" id="ARBA00022722"/>
    </source>
</evidence>
<dbReference type="PANTHER" id="PTHR46986:SF1">
    <property type="entry name" value="ENDORIBONUCLEASE YBEY, CHLOROPLASTIC"/>
    <property type="match status" value="1"/>
</dbReference>
<comment type="caution">
    <text evidence="9">The sequence shown here is derived from an EMBL/GenBank/DDBJ whole genome shotgun (WGS) entry which is preliminary data.</text>
</comment>
<dbReference type="PANTHER" id="PTHR46986">
    <property type="entry name" value="ENDORIBONUCLEASE YBEY, CHLOROPLASTIC"/>
    <property type="match status" value="1"/>
</dbReference>
<dbReference type="HAMAP" id="MF_00009">
    <property type="entry name" value="Endoribonucl_YbeY"/>
    <property type="match status" value="1"/>
</dbReference>
<dbReference type="InterPro" id="IPR020549">
    <property type="entry name" value="YbeY_CS"/>
</dbReference>
<evidence type="ECO:0000256" key="8">
    <source>
        <dbReference type="SAM" id="MobiDB-lite"/>
    </source>
</evidence>
<keyword evidence="7" id="KW-0963">Cytoplasm</keyword>
<evidence type="ECO:0000256" key="3">
    <source>
        <dbReference type="ARBA" id="ARBA00022723"/>
    </source>
</evidence>
<comment type="cofactor">
    <cofactor evidence="7">
        <name>Zn(2+)</name>
        <dbReference type="ChEBI" id="CHEBI:29105"/>
    </cofactor>
    <text evidence="7">Binds 1 zinc ion.</text>
</comment>
<keyword evidence="10" id="KW-1185">Reference proteome</keyword>